<dbReference type="RefSeq" id="WP_173180088.1">
    <property type="nucleotide sequence ID" value="NZ_AP021876.1"/>
</dbReference>
<dbReference type="SUPFAM" id="SSF55785">
    <property type="entry name" value="PYP-like sensor domain (PAS domain)"/>
    <property type="match status" value="1"/>
</dbReference>
<dbReference type="NCBIfam" id="TIGR00229">
    <property type="entry name" value="sensory_box"/>
    <property type="match status" value="1"/>
</dbReference>
<dbReference type="SUPFAM" id="SSF46894">
    <property type="entry name" value="C-terminal effector domain of the bipartite response regulators"/>
    <property type="match status" value="1"/>
</dbReference>
<evidence type="ECO:0000313" key="3">
    <source>
        <dbReference type="EMBL" id="BBO86381.1"/>
    </source>
</evidence>
<accession>A0A5K8A1R9</accession>
<dbReference type="CDD" id="cd00130">
    <property type="entry name" value="PAS"/>
    <property type="match status" value="1"/>
</dbReference>
<organism evidence="3 4">
    <name type="scientific">Desulfosarcina ovata subsp. sediminis</name>
    <dbReference type="NCBI Taxonomy" id="885957"/>
    <lineage>
        <taxon>Bacteria</taxon>
        <taxon>Pseudomonadati</taxon>
        <taxon>Thermodesulfobacteriota</taxon>
        <taxon>Desulfobacteria</taxon>
        <taxon>Desulfobacterales</taxon>
        <taxon>Desulfosarcinaceae</taxon>
        <taxon>Desulfosarcina</taxon>
    </lineage>
</organism>
<dbReference type="PRINTS" id="PR00038">
    <property type="entry name" value="HTHLUXR"/>
</dbReference>
<dbReference type="SMART" id="SM00421">
    <property type="entry name" value="HTH_LUXR"/>
    <property type="match status" value="1"/>
</dbReference>
<dbReference type="Pfam" id="PF00989">
    <property type="entry name" value="PAS"/>
    <property type="match status" value="1"/>
</dbReference>
<dbReference type="CDD" id="cd06170">
    <property type="entry name" value="LuxR_C_like"/>
    <property type="match status" value="1"/>
</dbReference>
<feature type="domain" description="HTH luxR-type" evidence="2">
    <location>
        <begin position="249"/>
        <end position="276"/>
    </location>
</feature>
<feature type="compositionally biased region" description="Basic residues" evidence="1">
    <location>
        <begin position="1"/>
        <end position="10"/>
    </location>
</feature>
<evidence type="ECO:0000256" key="1">
    <source>
        <dbReference type="SAM" id="MobiDB-lite"/>
    </source>
</evidence>
<dbReference type="PROSITE" id="PS00622">
    <property type="entry name" value="HTH_LUXR_1"/>
    <property type="match status" value="1"/>
</dbReference>
<evidence type="ECO:0000313" key="4">
    <source>
        <dbReference type="Proteomes" id="UP000425960"/>
    </source>
</evidence>
<dbReference type="InterPro" id="IPR000792">
    <property type="entry name" value="Tscrpt_reg_LuxR_C"/>
</dbReference>
<evidence type="ECO:0000259" key="2">
    <source>
        <dbReference type="PROSITE" id="PS00622"/>
    </source>
</evidence>
<dbReference type="KEGG" id="dov:DSCO28_69470"/>
<dbReference type="AlphaFoldDB" id="A0A5K8A1R9"/>
<dbReference type="Pfam" id="PF00196">
    <property type="entry name" value="GerE"/>
    <property type="match status" value="1"/>
</dbReference>
<reference evidence="3 4" key="1">
    <citation type="submission" date="2019-11" db="EMBL/GenBank/DDBJ databases">
        <title>Comparative genomics of hydrocarbon-degrading Desulfosarcina strains.</title>
        <authorList>
            <person name="Watanabe M."/>
            <person name="Kojima H."/>
            <person name="Fukui M."/>
        </authorList>
    </citation>
    <scope>NUCLEOTIDE SEQUENCE [LARGE SCALE GENOMIC DNA]</scope>
    <source>
        <strain evidence="3 4">28bB2T</strain>
    </source>
</reference>
<protein>
    <recommendedName>
        <fullName evidence="2">HTH luxR-type domain-containing protein</fullName>
    </recommendedName>
</protein>
<dbReference type="Gene3D" id="3.30.450.20">
    <property type="entry name" value="PAS domain"/>
    <property type="match status" value="1"/>
</dbReference>
<dbReference type="InterPro" id="IPR016032">
    <property type="entry name" value="Sig_transdc_resp-reg_C-effctor"/>
</dbReference>
<dbReference type="EMBL" id="AP021876">
    <property type="protein sequence ID" value="BBO86381.1"/>
    <property type="molecule type" value="Genomic_DNA"/>
</dbReference>
<feature type="region of interest" description="Disordered" evidence="1">
    <location>
        <begin position="1"/>
        <end position="20"/>
    </location>
</feature>
<name>A0A5K8A1R9_9BACT</name>
<gene>
    <name evidence="3" type="ORF">DSCO28_69470</name>
</gene>
<dbReference type="InterPro" id="IPR000014">
    <property type="entry name" value="PAS"/>
</dbReference>
<dbReference type="Gene3D" id="1.10.10.10">
    <property type="entry name" value="Winged helix-like DNA-binding domain superfamily/Winged helix DNA-binding domain"/>
    <property type="match status" value="1"/>
</dbReference>
<dbReference type="GO" id="GO:0003677">
    <property type="term" value="F:DNA binding"/>
    <property type="evidence" value="ECO:0007669"/>
    <property type="project" value="InterPro"/>
</dbReference>
<dbReference type="InterPro" id="IPR036388">
    <property type="entry name" value="WH-like_DNA-bd_sf"/>
</dbReference>
<dbReference type="InterPro" id="IPR035965">
    <property type="entry name" value="PAS-like_dom_sf"/>
</dbReference>
<dbReference type="SMART" id="SM00091">
    <property type="entry name" value="PAS"/>
    <property type="match status" value="1"/>
</dbReference>
<dbReference type="InterPro" id="IPR013767">
    <property type="entry name" value="PAS_fold"/>
</dbReference>
<proteinExistence type="predicted"/>
<dbReference type="Proteomes" id="UP000425960">
    <property type="component" value="Chromosome"/>
</dbReference>
<sequence>MGRNRRSSSSRRRDTEPLPQAALTEGDEILRAFFDQIDIGLAVTFPDGRFARVNGALCALLGYQASALRQHGLTDLIVPDQRSRLVAVMAQLQAGEKQRFQIKPELLRRDGRAVSGLLTLSVVSDRVGRIRHLLVSFQEGRDLVRTKMALKERTDSLSEVNTALEVLLREREADRLEMKETMLTNAKSLILPYLEKLKSSRLDIRQRTYLNLIESNLNEIISPLTQRMSGHYMNFTPMEIQVANLVKEGQRTKDIAVILGLSVRTIEAVRYRIRMKLGLKRKGTNLRSTLLSMDSGQPVAVQRDPP</sequence>
<dbReference type="GO" id="GO:0006355">
    <property type="term" value="P:regulation of DNA-templated transcription"/>
    <property type="evidence" value="ECO:0007669"/>
    <property type="project" value="InterPro"/>
</dbReference>